<dbReference type="GO" id="GO:0003677">
    <property type="term" value="F:DNA binding"/>
    <property type="evidence" value="ECO:0007669"/>
    <property type="project" value="InterPro"/>
</dbReference>
<sequence>DFAVLYRTNFQSRAFKEYLIQEGIPYQVIGGQKFYGRAEIKDIIAYLTIVNNPNDNISFKRIVNIPPRKIGEKTIEELEKISGENEKSLFESIEDYLKIKESKPLKEFYELIKELQELSLTLPLPRFVEEVVSKTKYIKYLQEKFKEESDERIGNVKEFENMVINFTRETEDANLSTLLTQISLITSIDESKEDDRVSLMTLHAAKGLEFPVVFLVGLEEGLLPHFRSLETTKDIEEERRLCYVGITRAKEKLFLIYALRRSKFGSLNPTKTSRFLQEMEIFEYNKEKEEQHTFAIRKGDMVLHRVWGLGKVLDVAFEGDIPYATIEFLKIGVKNLDLRYAPLEKVR</sequence>
<keyword evidence="1" id="KW-0547">Nucleotide-binding</keyword>
<dbReference type="InterPro" id="IPR000212">
    <property type="entry name" value="DNA_helicase_UvrD/REP"/>
</dbReference>
<dbReference type="InterPro" id="IPR027417">
    <property type="entry name" value="P-loop_NTPase"/>
</dbReference>
<dbReference type="CDD" id="cd18807">
    <property type="entry name" value="SF1_C_UvrD"/>
    <property type="match status" value="1"/>
</dbReference>
<feature type="domain" description="UvrD-like helicase C-terminal" evidence="6">
    <location>
        <begin position="1"/>
        <end position="207"/>
    </location>
</feature>
<protein>
    <recommendedName>
        <fullName evidence="5">DNA 3'-5' helicase II</fullName>
    </recommendedName>
</protein>
<dbReference type="GO" id="GO:0043138">
    <property type="term" value="F:3'-5' DNA helicase activity"/>
    <property type="evidence" value="ECO:0007669"/>
    <property type="project" value="TreeGrafter"/>
</dbReference>
<reference evidence="7 8" key="1">
    <citation type="submission" date="2018-01" db="EMBL/GenBank/DDBJ databases">
        <title>Metagenomic assembled genomes from two thermal pools in the Uzon Caldera, Kamchatka, Russia.</title>
        <authorList>
            <person name="Wilkins L."/>
            <person name="Ettinger C."/>
        </authorList>
    </citation>
    <scope>NUCLEOTIDE SEQUENCE [LARGE SCALE GENOMIC DNA]</scope>
    <source>
        <strain evidence="7">ARK-10</strain>
    </source>
</reference>
<dbReference type="Pfam" id="PF13361">
    <property type="entry name" value="UvrD_C"/>
    <property type="match status" value="1"/>
</dbReference>
<evidence type="ECO:0000256" key="2">
    <source>
        <dbReference type="ARBA" id="ARBA00022801"/>
    </source>
</evidence>
<dbReference type="Proteomes" id="UP000236910">
    <property type="component" value="Unassembled WGS sequence"/>
</dbReference>
<accession>A0A2J6X8I6</accession>
<dbReference type="PANTHER" id="PTHR11070">
    <property type="entry name" value="UVRD / RECB / PCRA DNA HELICASE FAMILY MEMBER"/>
    <property type="match status" value="1"/>
</dbReference>
<dbReference type="FunFam" id="1.10.486.10:FF:000003">
    <property type="entry name" value="ATP-dependent DNA helicase"/>
    <property type="match status" value="1"/>
</dbReference>
<dbReference type="GO" id="GO:0016787">
    <property type="term" value="F:hydrolase activity"/>
    <property type="evidence" value="ECO:0007669"/>
    <property type="project" value="UniProtKB-KW"/>
</dbReference>
<dbReference type="PANTHER" id="PTHR11070:SF2">
    <property type="entry name" value="ATP-DEPENDENT DNA HELICASE SRS2"/>
    <property type="match status" value="1"/>
</dbReference>
<dbReference type="Pfam" id="PF21196">
    <property type="entry name" value="PcrA_UvrD_tudor"/>
    <property type="match status" value="1"/>
</dbReference>
<keyword evidence="4" id="KW-0067">ATP-binding</keyword>
<comment type="caution">
    <text evidence="7">The sequence shown here is derived from an EMBL/GenBank/DDBJ whole genome shotgun (WGS) entry which is preliminary data.</text>
</comment>
<keyword evidence="3 7" id="KW-0347">Helicase</keyword>
<name>A0A2J6X8I6_9BACT</name>
<dbReference type="GO" id="GO:0005829">
    <property type="term" value="C:cytosol"/>
    <property type="evidence" value="ECO:0007669"/>
    <property type="project" value="TreeGrafter"/>
</dbReference>
<evidence type="ECO:0000256" key="1">
    <source>
        <dbReference type="ARBA" id="ARBA00022741"/>
    </source>
</evidence>
<dbReference type="GO" id="GO:0000725">
    <property type="term" value="P:recombinational repair"/>
    <property type="evidence" value="ECO:0007669"/>
    <property type="project" value="TreeGrafter"/>
</dbReference>
<evidence type="ECO:0000313" key="7">
    <source>
        <dbReference type="EMBL" id="PMP83478.1"/>
    </source>
</evidence>
<dbReference type="PROSITE" id="PS51217">
    <property type="entry name" value="UVRD_HELICASE_CTER"/>
    <property type="match status" value="1"/>
</dbReference>
<dbReference type="Gene3D" id="3.40.50.300">
    <property type="entry name" value="P-loop containing nucleotide triphosphate hydrolases"/>
    <property type="match status" value="1"/>
</dbReference>
<proteinExistence type="predicted"/>
<keyword evidence="2" id="KW-0378">Hydrolase</keyword>
<dbReference type="GO" id="GO:0005524">
    <property type="term" value="F:ATP binding"/>
    <property type="evidence" value="ECO:0007669"/>
    <property type="project" value="UniProtKB-KW"/>
</dbReference>
<evidence type="ECO:0000259" key="6">
    <source>
        <dbReference type="PROSITE" id="PS51217"/>
    </source>
</evidence>
<dbReference type="SUPFAM" id="SSF52540">
    <property type="entry name" value="P-loop containing nucleoside triphosphate hydrolases"/>
    <property type="match status" value="1"/>
</dbReference>
<dbReference type="GO" id="GO:0033202">
    <property type="term" value="C:DNA helicase complex"/>
    <property type="evidence" value="ECO:0007669"/>
    <property type="project" value="TreeGrafter"/>
</dbReference>
<dbReference type="EMBL" id="PNIX01000102">
    <property type="protein sequence ID" value="PMP83478.1"/>
    <property type="molecule type" value="Genomic_DNA"/>
</dbReference>
<evidence type="ECO:0000256" key="3">
    <source>
        <dbReference type="ARBA" id="ARBA00022806"/>
    </source>
</evidence>
<feature type="non-terminal residue" evidence="7">
    <location>
        <position position="1"/>
    </location>
</feature>
<organism evidence="7 8">
    <name type="scientific">Caldisericum exile</name>
    <dbReference type="NCBI Taxonomy" id="693075"/>
    <lineage>
        <taxon>Bacteria</taxon>
        <taxon>Pseudomonadati</taxon>
        <taxon>Caldisericota/Cryosericota group</taxon>
        <taxon>Caldisericota</taxon>
        <taxon>Caldisericia</taxon>
        <taxon>Caldisericales</taxon>
        <taxon>Caldisericaceae</taxon>
        <taxon>Caldisericum</taxon>
    </lineage>
</organism>
<evidence type="ECO:0000256" key="4">
    <source>
        <dbReference type="ARBA" id="ARBA00022840"/>
    </source>
</evidence>
<dbReference type="Gene3D" id="1.10.486.10">
    <property type="entry name" value="PCRA, domain 4"/>
    <property type="match status" value="1"/>
</dbReference>
<dbReference type="AlphaFoldDB" id="A0A2J6X8I6"/>
<evidence type="ECO:0000256" key="5">
    <source>
        <dbReference type="ARBA" id="ARBA00034923"/>
    </source>
</evidence>
<evidence type="ECO:0000313" key="8">
    <source>
        <dbReference type="Proteomes" id="UP000236910"/>
    </source>
</evidence>
<dbReference type="InterPro" id="IPR014017">
    <property type="entry name" value="DNA_helicase_UvrD-like_C"/>
</dbReference>
<gene>
    <name evidence="7" type="ORF">C0175_01680</name>
</gene>